<evidence type="ECO:0000313" key="2">
    <source>
        <dbReference type="EMBL" id="WLQ40880.1"/>
    </source>
</evidence>
<dbReference type="Proteomes" id="UP001229952">
    <property type="component" value="Chromosome"/>
</dbReference>
<gene>
    <name evidence="2" type="ORF">P8A22_13345</name>
</gene>
<reference evidence="2 3" key="1">
    <citation type="submission" date="2023-03" db="EMBL/GenBank/DDBJ databases">
        <title>Isolation and description of six Streptomyces strains from soil environments, able to metabolize different microbial glucans.</title>
        <authorList>
            <person name="Widen T."/>
            <person name="Larsbrink J."/>
        </authorList>
    </citation>
    <scope>NUCLEOTIDE SEQUENCE [LARGE SCALE GENOMIC DNA]</scope>
    <source>
        <strain evidence="2 3">Mut2</strain>
    </source>
</reference>
<organism evidence="2 3">
    <name type="scientific">Streptomyces laculatispora</name>
    <dbReference type="NCBI Taxonomy" id="887464"/>
    <lineage>
        <taxon>Bacteria</taxon>
        <taxon>Bacillati</taxon>
        <taxon>Actinomycetota</taxon>
        <taxon>Actinomycetes</taxon>
        <taxon>Kitasatosporales</taxon>
        <taxon>Streptomycetaceae</taxon>
        <taxon>Streptomyces</taxon>
    </lineage>
</organism>
<dbReference type="EMBL" id="CP120992">
    <property type="protein sequence ID" value="WLQ40880.1"/>
    <property type="molecule type" value="Genomic_DNA"/>
</dbReference>
<dbReference type="RefSeq" id="WP_306087364.1">
    <property type="nucleotide sequence ID" value="NZ_CP120992.1"/>
</dbReference>
<evidence type="ECO:0000313" key="3">
    <source>
        <dbReference type="Proteomes" id="UP001229952"/>
    </source>
</evidence>
<evidence type="ECO:0008006" key="4">
    <source>
        <dbReference type="Google" id="ProtNLM"/>
    </source>
</evidence>
<feature type="transmembrane region" description="Helical" evidence="1">
    <location>
        <begin position="21"/>
        <end position="44"/>
    </location>
</feature>
<keyword evidence="1" id="KW-0812">Transmembrane</keyword>
<name>A0ABY9I1Z5_9ACTN</name>
<protein>
    <recommendedName>
        <fullName evidence="4">DUF1795 domain-containing protein</fullName>
    </recommendedName>
</protein>
<sequence>MERSQQAAAPLLPAIPRRERYGTLGGSALVLLFVFLYVGFWLIWDGHVSGKEEVRPGTTIAVSDSVSFIPADGWSLERGATTPGQRSTVTSGASAFSVSTSTWLGTLEEHTAREKKLLRAASKAHLYGNDQSFHTGNGLTGVKFSYFASKVEGILWIAYDPGTKTVVTLNGQSAQGTLPAAAGQFQEMVDSVRTGAGE</sequence>
<proteinExistence type="predicted"/>
<evidence type="ECO:0000256" key="1">
    <source>
        <dbReference type="SAM" id="Phobius"/>
    </source>
</evidence>
<accession>A0ABY9I1Z5</accession>
<keyword evidence="1" id="KW-0472">Membrane</keyword>
<keyword evidence="3" id="KW-1185">Reference proteome</keyword>
<keyword evidence="1" id="KW-1133">Transmembrane helix</keyword>